<accession>A0ABR4MTF0</accession>
<comment type="caution">
    <text evidence="3">The sequence shown here is derived from an EMBL/GenBank/DDBJ whole genome shotgun (WGS) entry which is preliminary data.</text>
</comment>
<gene>
    <name evidence="3" type="ORF">HOO65_010896</name>
</gene>
<keyword evidence="4" id="KW-1185">Reference proteome</keyword>
<protein>
    <recommendedName>
        <fullName evidence="5">Alpha/beta-hydrolase</fullName>
    </recommendedName>
</protein>
<keyword evidence="2" id="KW-1133">Transmembrane helix</keyword>
<dbReference type="PANTHER" id="PTHR42044">
    <property type="entry name" value="DUF676 DOMAIN-CONTAINING PROTEIN-RELATED"/>
    <property type="match status" value="1"/>
</dbReference>
<feature type="transmembrane region" description="Helical" evidence="2">
    <location>
        <begin position="100"/>
        <end position="121"/>
    </location>
</feature>
<dbReference type="RefSeq" id="XP_070862718.1">
    <property type="nucleotide sequence ID" value="XM_071005781.1"/>
</dbReference>
<feature type="transmembrane region" description="Helical" evidence="2">
    <location>
        <begin position="71"/>
        <end position="94"/>
    </location>
</feature>
<dbReference type="PANTHER" id="PTHR42044:SF2">
    <property type="entry name" value="DUF676 DOMAIN-CONTAINING PROTEIN"/>
    <property type="match status" value="1"/>
</dbReference>
<evidence type="ECO:0000313" key="4">
    <source>
        <dbReference type="Proteomes" id="UP001610728"/>
    </source>
</evidence>
<dbReference type="SUPFAM" id="SSF53474">
    <property type="entry name" value="alpha/beta-Hydrolases"/>
    <property type="match status" value="1"/>
</dbReference>
<dbReference type="InterPro" id="IPR029058">
    <property type="entry name" value="AB_hydrolase_fold"/>
</dbReference>
<proteinExistence type="predicted"/>
<organism evidence="3 4">
    <name type="scientific">Ceratocystis lukuohia</name>
    <dbReference type="NCBI Taxonomy" id="2019550"/>
    <lineage>
        <taxon>Eukaryota</taxon>
        <taxon>Fungi</taxon>
        <taxon>Dikarya</taxon>
        <taxon>Ascomycota</taxon>
        <taxon>Pezizomycotina</taxon>
        <taxon>Sordariomycetes</taxon>
        <taxon>Hypocreomycetidae</taxon>
        <taxon>Microascales</taxon>
        <taxon>Ceratocystidaceae</taxon>
        <taxon>Ceratocystis</taxon>
    </lineage>
</organism>
<dbReference type="GeneID" id="98115142"/>
<dbReference type="Proteomes" id="UP001610728">
    <property type="component" value="Unassembled WGS sequence"/>
</dbReference>
<feature type="region of interest" description="Disordered" evidence="1">
    <location>
        <begin position="227"/>
        <end position="276"/>
    </location>
</feature>
<feature type="compositionally biased region" description="Polar residues" evidence="1">
    <location>
        <begin position="227"/>
        <end position="238"/>
    </location>
</feature>
<evidence type="ECO:0000256" key="2">
    <source>
        <dbReference type="SAM" id="Phobius"/>
    </source>
</evidence>
<keyword evidence="2" id="KW-0472">Membrane</keyword>
<evidence type="ECO:0000313" key="3">
    <source>
        <dbReference type="EMBL" id="KAL2891538.1"/>
    </source>
</evidence>
<dbReference type="EMBL" id="JABSNW010000001">
    <property type="protein sequence ID" value="KAL2891538.1"/>
    <property type="molecule type" value="Genomic_DNA"/>
</dbReference>
<keyword evidence="2" id="KW-0812">Transmembrane</keyword>
<evidence type="ECO:0000256" key="1">
    <source>
        <dbReference type="SAM" id="MobiDB-lite"/>
    </source>
</evidence>
<sequence length="439" mass="49450">MPSPDRTVFFGSQLGDVLITNYSYTDSAFLLLLQDAYLCIQYLRNFPSVIFPLTPCNSGSMNELYPSPGNLTILALQFLLLLFQFVLLIALLPFATLPVWVSALYIGIFVLINNLVCWLFLNGPERIYWSHPDLTSFDDQHSKEQWVFINGVSTGCFGYATRDVRSCYAIIKQILINPDIEKVVLISHSQGGIITSMVIDWALQELPQDLVRKIEVYTFGNAANHFNSPARSTTPDNNSSISQSFDSSSGNAPSSSLIDPPGNLHMPASRTPNDEPLENIEDRAIYYIEHYAHTTDYVSLISVLHFTTLKHPQGHIPNYIGRVFARTSEETSGHQFVQHYLDGMFPIEKTESGQYTAIEESEFMNSDLYIIEGLEVSKGSLRPINDIGPYEGKLDAPWVAESCQDARLTTYNSSEQGRVVKVKDMSRLWRYLNGRTPEQ</sequence>
<evidence type="ECO:0008006" key="5">
    <source>
        <dbReference type="Google" id="ProtNLM"/>
    </source>
</evidence>
<reference evidence="3 4" key="1">
    <citation type="submission" date="2020-05" db="EMBL/GenBank/DDBJ databases">
        <title>Ceratocystis lukuohia genome.</title>
        <authorList>
            <person name="Harrington T.C."/>
            <person name="Kim K."/>
            <person name="Mayers C.G."/>
        </authorList>
    </citation>
    <scope>NUCLEOTIDE SEQUENCE [LARGE SCALE GENOMIC DNA]</scope>
    <source>
        <strain evidence="3 4">C4212</strain>
    </source>
</reference>
<feature type="compositionally biased region" description="Low complexity" evidence="1">
    <location>
        <begin position="239"/>
        <end position="249"/>
    </location>
</feature>
<name>A0ABR4MTF0_9PEZI</name>